<dbReference type="InterPro" id="IPR014710">
    <property type="entry name" value="RmlC-like_jellyroll"/>
</dbReference>
<keyword evidence="2" id="KW-1185">Reference proteome</keyword>
<protein>
    <recommendedName>
        <fullName evidence="3">DUF4437 domain-containing protein</fullName>
    </recommendedName>
</protein>
<dbReference type="Proteomes" id="UP000216442">
    <property type="component" value="Unassembled WGS sequence"/>
</dbReference>
<proteinExistence type="predicted"/>
<dbReference type="SUPFAM" id="SSF51182">
    <property type="entry name" value="RmlC-like cupins"/>
    <property type="match status" value="1"/>
</dbReference>
<reference evidence="1 2" key="1">
    <citation type="submission" date="2017-08" db="EMBL/GenBank/DDBJ databases">
        <title>Mesorhizobium wenxinae sp. nov., a novel rhizobial species isolated from root nodules of chickpea (Cicer arietinum L.).</title>
        <authorList>
            <person name="Zhang J."/>
        </authorList>
    </citation>
    <scope>NUCLEOTIDE SEQUENCE [LARGE SCALE GENOMIC DNA]</scope>
    <source>
        <strain evidence="1 2">SDW018</strain>
    </source>
</reference>
<accession>A0A271LL94</accession>
<organism evidence="1 2">
    <name type="scientific">Mesorhizobium temperatum</name>
    <dbReference type="NCBI Taxonomy" id="241416"/>
    <lineage>
        <taxon>Bacteria</taxon>
        <taxon>Pseudomonadati</taxon>
        <taxon>Pseudomonadota</taxon>
        <taxon>Alphaproteobacteria</taxon>
        <taxon>Hyphomicrobiales</taxon>
        <taxon>Phyllobacteriaceae</taxon>
        <taxon>Mesorhizobium</taxon>
    </lineage>
</organism>
<evidence type="ECO:0000313" key="1">
    <source>
        <dbReference type="EMBL" id="PAQ08080.1"/>
    </source>
</evidence>
<dbReference type="InterPro" id="IPR028013">
    <property type="entry name" value="DUF4437"/>
</dbReference>
<sequence length="146" mass="16245">MSVLFPKLVVAIAAVVILPSQTYALENTYLPVEKVPYYEEMPDQPHRLGPLWGKRDVGPAGTLLKVPGGWQAPIHAHTADYQGVVIEGTWSHWVPETGEGKGIELRPGSYWTQKADQMHADACMSEKQCVILLINTEPYSTLFKSR</sequence>
<gene>
    <name evidence="1" type="ORF">CIT26_19120</name>
</gene>
<dbReference type="OrthoDB" id="291085at2"/>
<evidence type="ECO:0000313" key="2">
    <source>
        <dbReference type="Proteomes" id="UP000216442"/>
    </source>
</evidence>
<name>A0A271LL94_9HYPH</name>
<dbReference type="Pfam" id="PF14499">
    <property type="entry name" value="DUF4437"/>
    <property type="match status" value="1"/>
</dbReference>
<comment type="caution">
    <text evidence="1">The sequence shown here is derived from an EMBL/GenBank/DDBJ whole genome shotgun (WGS) entry which is preliminary data.</text>
</comment>
<dbReference type="EMBL" id="NPKJ01000053">
    <property type="protein sequence ID" value="PAQ08080.1"/>
    <property type="molecule type" value="Genomic_DNA"/>
</dbReference>
<evidence type="ECO:0008006" key="3">
    <source>
        <dbReference type="Google" id="ProtNLM"/>
    </source>
</evidence>
<dbReference type="AlphaFoldDB" id="A0A271LL94"/>
<dbReference type="Gene3D" id="2.60.120.10">
    <property type="entry name" value="Jelly Rolls"/>
    <property type="match status" value="1"/>
</dbReference>
<dbReference type="InterPro" id="IPR011051">
    <property type="entry name" value="RmlC_Cupin_sf"/>
</dbReference>